<evidence type="ECO:0000313" key="6">
    <source>
        <dbReference type="EMBL" id="EAU82468.2"/>
    </source>
</evidence>
<keyword evidence="2 3" id="KW-0040">ANK repeat</keyword>
<dbReference type="InterPro" id="IPR036770">
    <property type="entry name" value="Ankyrin_rpt-contain_sf"/>
</dbReference>
<dbReference type="eggNOG" id="KOG0504">
    <property type="taxonomic scope" value="Eukaryota"/>
</dbReference>
<feature type="repeat" description="ANK" evidence="3">
    <location>
        <begin position="809"/>
        <end position="842"/>
    </location>
</feature>
<reference evidence="6 7" key="1">
    <citation type="journal article" date="2010" name="Proc. Natl. Acad. Sci. U.S.A.">
        <title>Insights into evolution of multicellular fungi from the assembled chromosomes of the mushroom Coprinopsis cinerea (Coprinus cinereus).</title>
        <authorList>
            <person name="Stajich J.E."/>
            <person name="Wilke S.K."/>
            <person name="Ahren D."/>
            <person name="Au C.H."/>
            <person name="Birren B.W."/>
            <person name="Borodovsky M."/>
            <person name="Burns C."/>
            <person name="Canback B."/>
            <person name="Casselton L.A."/>
            <person name="Cheng C.K."/>
            <person name="Deng J."/>
            <person name="Dietrich F.S."/>
            <person name="Fargo D.C."/>
            <person name="Farman M.L."/>
            <person name="Gathman A.C."/>
            <person name="Goldberg J."/>
            <person name="Guigo R."/>
            <person name="Hoegger P.J."/>
            <person name="Hooker J.B."/>
            <person name="Huggins A."/>
            <person name="James T.Y."/>
            <person name="Kamada T."/>
            <person name="Kilaru S."/>
            <person name="Kodira C."/>
            <person name="Kues U."/>
            <person name="Kupfer D."/>
            <person name="Kwan H.S."/>
            <person name="Lomsadze A."/>
            <person name="Li W."/>
            <person name="Lilly W.W."/>
            <person name="Ma L.J."/>
            <person name="Mackey A.J."/>
            <person name="Manning G."/>
            <person name="Martin F."/>
            <person name="Muraguchi H."/>
            <person name="Natvig D.O."/>
            <person name="Palmerini H."/>
            <person name="Ramesh M.A."/>
            <person name="Rehmeyer C.J."/>
            <person name="Roe B.A."/>
            <person name="Shenoy N."/>
            <person name="Stanke M."/>
            <person name="Ter-Hovhannisyan V."/>
            <person name="Tunlid A."/>
            <person name="Velagapudi R."/>
            <person name="Vision T.J."/>
            <person name="Zeng Q."/>
            <person name="Zolan M.E."/>
            <person name="Pukkila P.J."/>
        </authorList>
    </citation>
    <scope>NUCLEOTIDE SEQUENCE [LARGE SCALE GENOMIC DNA]</scope>
    <source>
        <strain evidence="7">Okayama-7 / 130 / ATCC MYA-4618 / FGSC 9003</strain>
    </source>
</reference>
<comment type="caution">
    <text evidence="6">The sequence shown here is derived from an EMBL/GenBank/DDBJ whole genome shotgun (WGS) entry which is preliminary data.</text>
</comment>
<evidence type="ECO:0000256" key="2">
    <source>
        <dbReference type="ARBA" id="ARBA00023043"/>
    </source>
</evidence>
<dbReference type="InterPro" id="IPR002110">
    <property type="entry name" value="Ankyrin_rpt"/>
</dbReference>
<dbReference type="PROSITE" id="PS50297">
    <property type="entry name" value="ANK_REP_REGION"/>
    <property type="match status" value="3"/>
</dbReference>
<dbReference type="KEGG" id="cci:CC1G_08219"/>
<feature type="repeat" description="ANK" evidence="3">
    <location>
        <begin position="843"/>
        <end position="876"/>
    </location>
</feature>
<feature type="domain" description="GPI inositol-deacylase winged helix" evidence="4">
    <location>
        <begin position="331"/>
        <end position="407"/>
    </location>
</feature>
<dbReference type="OMA" id="FVEWHEL"/>
<dbReference type="Pfam" id="PF22939">
    <property type="entry name" value="WHD_GPIID"/>
    <property type="match status" value="1"/>
</dbReference>
<dbReference type="InterPro" id="IPR027417">
    <property type="entry name" value="P-loop_NTPase"/>
</dbReference>
<keyword evidence="1" id="KW-0677">Repeat</keyword>
<dbReference type="VEuPathDB" id="FungiDB:CC1G_08219"/>
<evidence type="ECO:0000259" key="4">
    <source>
        <dbReference type="Pfam" id="PF22939"/>
    </source>
</evidence>
<dbReference type="Gene3D" id="3.40.50.300">
    <property type="entry name" value="P-loop containing nucleotide triphosphate hydrolases"/>
    <property type="match status" value="1"/>
</dbReference>
<evidence type="ECO:0000256" key="3">
    <source>
        <dbReference type="PROSITE-ProRule" id="PRU00023"/>
    </source>
</evidence>
<protein>
    <submittedName>
        <fullName evidence="6">Ankyrin repeat domain-containing protein 52</fullName>
    </submittedName>
</protein>
<dbReference type="Pfam" id="PF00023">
    <property type="entry name" value="Ank"/>
    <property type="match status" value="1"/>
</dbReference>
<dbReference type="EMBL" id="AACS02000005">
    <property type="protein sequence ID" value="EAU82468.2"/>
    <property type="molecule type" value="Genomic_DNA"/>
</dbReference>
<dbReference type="InParanoid" id="A8P7G1"/>
<dbReference type="SUPFAM" id="SSF52540">
    <property type="entry name" value="P-loop containing nucleoside triphosphate hydrolases"/>
    <property type="match status" value="1"/>
</dbReference>
<keyword evidence="7" id="KW-1185">Reference proteome</keyword>
<dbReference type="GeneID" id="6015964"/>
<dbReference type="RefSeq" id="XP_001839352.2">
    <property type="nucleotide sequence ID" value="XM_001839300.2"/>
</dbReference>
<feature type="repeat" description="ANK" evidence="3">
    <location>
        <begin position="639"/>
        <end position="672"/>
    </location>
</feature>
<dbReference type="InterPro" id="IPR056884">
    <property type="entry name" value="NPHP3-like_N"/>
</dbReference>
<proteinExistence type="predicted"/>
<dbReference type="AlphaFoldDB" id="A8P7G1"/>
<feature type="repeat" description="ANK" evidence="3">
    <location>
        <begin position="571"/>
        <end position="604"/>
    </location>
</feature>
<dbReference type="PANTHER" id="PTHR24198:SF165">
    <property type="entry name" value="ANKYRIN REPEAT-CONTAINING PROTEIN-RELATED"/>
    <property type="match status" value="1"/>
</dbReference>
<gene>
    <name evidence="6" type="ORF">CC1G_08219</name>
</gene>
<name>A8P7G1_COPC7</name>
<dbReference type="InterPro" id="IPR054471">
    <property type="entry name" value="GPIID_WHD"/>
</dbReference>
<organism evidence="6 7">
    <name type="scientific">Coprinopsis cinerea (strain Okayama-7 / 130 / ATCC MYA-4618 / FGSC 9003)</name>
    <name type="common">Inky cap fungus</name>
    <name type="synonym">Hormographiella aspergillata</name>
    <dbReference type="NCBI Taxonomy" id="240176"/>
    <lineage>
        <taxon>Eukaryota</taxon>
        <taxon>Fungi</taxon>
        <taxon>Dikarya</taxon>
        <taxon>Basidiomycota</taxon>
        <taxon>Agaricomycotina</taxon>
        <taxon>Agaricomycetes</taxon>
        <taxon>Agaricomycetidae</taxon>
        <taxon>Agaricales</taxon>
        <taxon>Agaricineae</taxon>
        <taxon>Psathyrellaceae</taxon>
        <taxon>Coprinopsis</taxon>
    </lineage>
</organism>
<dbReference type="PANTHER" id="PTHR24198">
    <property type="entry name" value="ANKYRIN REPEAT AND PROTEIN KINASE DOMAIN-CONTAINING PROTEIN"/>
    <property type="match status" value="1"/>
</dbReference>
<dbReference type="HOGENOM" id="CLU_000288_34_23_1"/>
<feature type="domain" description="Nephrocystin 3-like N-terminal" evidence="5">
    <location>
        <begin position="64"/>
        <end position="219"/>
    </location>
</feature>
<feature type="repeat" description="ANK" evidence="3">
    <location>
        <begin position="707"/>
        <end position="740"/>
    </location>
</feature>
<evidence type="ECO:0000313" key="7">
    <source>
        <dbReference type="Proteomes" id="UP000001861"/>
    </source>
</evidence>
<dbReference type="OrthoDB" id="7464126at2759"/>
<dbReference type="Pfam" id="PF12796">
    <property type="entry name" value="Ank_2"/>
    <property type="match status" value="3"/>
</dbReference>
<dbReference type="Pfam" id="PF24883">
    <property type="entry name" value="NPHP3_N"/>
    <property type="match status" value="1"/>
</dbReference>
<dbReference type="SUPFAM" id="SSF48403">
    <property type="entry name" value="Ankyrin repeat"/>
    <property type="match status" value="1"/>
</dbReference>
<dbReference type="Proteomes" id="UP000001861">
    <property type="component" value="Unassembled WGS sequence"/>
</dbReference>
<evidence type="ECO:0000259" key="5">
    <source>
        <dbReference type="Pfam" id="PF24883"/>
    </source>
</evidence>
<evidence type="ECO:0000256" key="1">
    <source>
        <dbReference type="ARBA" id="ARBA00022737"/>
    </source>
</evidence>
<dbReference type="SMART" id="SM00248">
    <property type="entry name" value="ANK"/>
    <property type="match status" value="10"/>
</dbReference>
<accession>A8P7G1</accession>
<sequence>MLHSTITAKGALRTVSHALILSSIRSVLMIDGSDLVVMRLLNRLAPKVNFRAIHLDVRRKSSAGTGAWFLTSRLYCEWKASDGGVLWGMGMPGTGKTVLTSNILHDLLLLENEKTSVILVYCRYSEPLSAREILEAIIKQYLERHPFLHAVISSLYAQHDLEKTEPSDEELVSLIGEIETFFEKCYYGLDGVDEAKDDTQFDLIKAINRLQGNFILTSRPLDHLGAALKYAVFFTISAQREDIELLIMERLDRNIGLRELLDRHGYRQETIRQIVDKAAGMFLHAALQIEALHRCPTIKSLKSSLQQFPAKIEDMYLETLKRIKAQPSEHVTLAQRILLWVIFSEGPLSLKDLQYALSTCPETHQFDEDGWVHESTILSVCCGLIEVDHASNCVRLIHFTAKECLSRFVLESYPHPHEHIAMVLVNRLISVNMHESRRLEKPEDFEDLLSQSPLLRTAHRDWGSHVLKCEGSPTIRAFVLDFLRRCTSFVWDRQFDSLEFLNPLHVIARYGLASFLPDVLVTDEAVWDINSKTTGAVATTALPIAVEYNHEEVVESLLQLDGVQVNVAGTKGWTPLMWAVHKGNTKIVRQLLQHPGIQVNLAGKQGRTVLLEAASNGDEPMVDLLLEAYDIQVNVLDAKGWSPLSKAAGNGHETTVRRLLRVPGIDINLASKRGVTALMEASLNGHICIVKLLLQAQGILANLADSNGWTALMMASNNGHEEIVRLLLQTNGVDVNLAGNGGRTALMKAASKGYHSIVQLLLQAPGIQVDAIDSQKRTALMKASSKGHASIVQSLLKAQGVQANLIDRNGWTALIDAASKGYEDVVRQLLQVEGINVNHADKKKRTALMEAASNGHEGVVLQLLLAEGIRVDLVDVAGSTALMKASSKGHEAIARHLRAF</sequence>
<dbReference type="PROSITE" id="PS50088">
    <property type="entry name" value="ANK_REPEAT"/>
    <property type="match status" value="5"/>
</dbReference>
<dbReference type="Gene3D" id="1.25.40.20">
    <property type="entry name" value="Ankyrin repeat-containing domain"/>
    <property type="match status" value="4"/>
</dbReference>